<dbReference type="InterPro" id="IPR036271">
    <property type="entry name" value="Tet_transcr_reg_TetR-rel_C_sf"/>
</dbReference>
<protein>
    <submittedName>
        <fullName evidence="5">TetR/AcrR family transcriptional regulator</fullName>
    </submittedName>
</protein>
<proteinExistence type="predicted"/>
<dbReference type="InterPro" id="IPR001647">
    <property type="entry name" value="HTH_TetR"/>
</dbReference>
<gene>
    <name evidence="5" type="ORF">HLB44_24580</name>
</gene>
<dbReference type="InterPro" id="IPR009057">
    <property type="entry name" value="Homeodomain-like_sf"/>
</dbReference>
<keyword evidence="1 2" id="KW-0238">DNA-binding</keyword>
<evidence type="ECO:0000256" key="2">
    <source>
        <dbReference type="PROSITE-ProRule" id="PRU00335"/>
    </source>
</evidence>
<dbReference type="Pfam" id="PF14246">
    <property type="entry name" value="TetR_C_7"/>
    <property type="match status" value="1"/>
</dbReference>
<comment type="caution">
    <text evidence="5">The sequence shown here is derived from an EMBL/GenBank/DDBJ whole genome shotgun (WGS) entry which is preliminary data.</text>
</comment>
<feature type="domain" description="HTH tetR-type" evidence="4">
    <location>
        <begin position="21"/>
        <end position="81"/>
    </location>
</feature>
<dbReference type="Pfam" id="PF00440">
    <property type="entry name" value="TetR_N"/>
    <property type="match status" value="1"/>
</dbReference>
<organism evidence="5 6">
    <name type="scientific">Pseudaquabacterium terrae</name>
    <dbReference type="NCBI Taxonomy" id="2732868"/>
    <lineage>
        <taxon>Bacteria</taxon>
        <taxon>Pseudomonadati</taxon>
        <taxon>Pseudomonadota</taxon>
        <taxon>Betaproteobacteria</taxon>
        <taxon>Burkholderiales</taxon>
        <taxon>Sphaerotilaceae</taxon>
        <taxon>Pseudaquabacterium</taxon>
    </lineage>
</organism>
<dbReference type="PROSITE" id="PS50977">
    <property type="entry name" value="HTH_TETR_2"/>
    <property type="match status" value="1"/>
</dbReference>
<dbReference type="Gene3D" id="1.10.10.60">
    <property type="entry name" value="Homeodomain-like"/>
    <property type="match status" value="1"/>
</dbReference>
<feature type="region of interest" description="Disordered" evidence="3">
    <location>
        <begin position="1"/>
        <end position="21"/>
    </location>
</feature>
<evidence type="ECO:0000256" key="3">
    <source>
        <dbReference type="SAM" id="MobiDB-lite"/>
    </source>
</evidence>
<feature type="DNA-binding region" description="H-T-H motif" evidence="2">
    <location>
        <begin position="44"/>
        <end position="63"/>
    </location>
</feature>
<dbReference type="Proteomes" id="UP000737171">
    <property type="component" value="Unassembled WGS sequence"/>
</dbReference>
<evidence type="ECO:0000313" key="5">
    <source>
        <dbReference type="EMBL" id="NRF70188.1"/>
    </source>
</evidence>
<dbReference type="InterPro" id="IPR050109">
    <property type="entry name" value="HTH-type_TetR-like_transc_reg"/>
</dbReference>
<name>A0ABX2ENJ9_9BURK</name>
<dbReference type="SUPFAM" id="SSF48498">
    <property type="entry name" value="Tetracyclin repressor-like, C-terminal domain"/>
    <property type="match status" value="1"/>
</dbReference>
<keyword evidence="6" id="KW-1185">Reference proteome</keyword>
<dbReference type="PANTHER" id="PTHR30055:SF119">
    <property type="entry name" value="NALC"/>
    <property type="match status" value="1"/>
</dbReference>
<evidence type="ECO:0000313" key="6">
    <source>
        <dbReference type="Proteomes" id="UP000737171"/>
    </source>
</evidence>
<feature type="compositionally biased region" description="Low complexity" evidence="3">
    <location>
        <begin position="1"/>
        <end position="19"/>
    </location>
</feature>
<dbReference type="InterPro" id="IPR039536">
    <property type="entry name" value="TetR_C_Proteobacteria"/>
</dbReference>
<accession>A0ABX2ENJ9</accession>
<dbReference type="Gene3D" id="1.10.357.10">
    <property type="entry name" value="Tetracycline Repressor, domain 2"/>
    <property type="match status" value="1"/>
</dbReference>
<sequence>MPLKTQAAPPDAGPTADDATSARRDQILDAALALMEEHGYRDTTMLQIATRARASKNTLYQHFPTKQALFAALVARAAAAMNADIVAALDGNAPLEPTLCRFGTHLLTLLTGAQSLAINRAAIAEARFAPELAQALAANGRENTAPLVQRYFARQIAAGRMRAVDGADAIESFIGLLIGDLQVRLLWGIAQPPDQAAIRRRAQRAAERFVVLFGA</sequence>
<reference evidence="5 6" key="1">
    <citation type="submission" date="2020-05" db="EMBL/GenBank/DDBJ databases">
        <title>Aquincola sp. isolate from soil.</title>
        <authorList>
            <person name="Han J."/>
            <person name="Kim D.-U."/>
        </authorList>
    </citation>
    <scope>NUCLEOTIDE SEQUENCE [LARGE SCALE GENOMIC DNA]</scope>
    <source>
        <strain evidence="5 6">S2</strain>
    </source>
</reference>
<dbReference type="PANTHER" id="PTHR30055">
    <property type="entry name" value="HTH-TYPE TRANSCRIPTIONAL REGULATOR RUTR"/>
    <property type="match status" value="1"/>
</dbReference>
<dbReference type="EMBL" id="JABRWJ010000008">
    <property type="protein sequence ID" value="NRF70188.1"/>
    <property type="molecule type" value="Genomic_DNA"/>
</dbReference>
<evidence type="ECO:0000259" key="4">
    <source>
        <dbReference type="PROSITE" id="PS50977"/>
    </source>
</evidence>
<dbReference type="RefSeq" id="WP_173128695.1">
    <property type="nucleotide sequence ID" value="NZ_JABRWJ010000008.1"/>
</dbReference>
<dbReference type="PRINTS" id="PR00455">
    <property type="entry name" value="HTHTETR"/>
</dbReference>
<evidence type="ECO:0000256" key="1">
    <source>
        <dbReference type="ARBA" id="ARBA00023125"/>
    </source>
</evidence>
<dbReference type="SUPFAM" id="SSF46689">
    <property type="entry name" value="Homeodomain-like"/>
    <property type="match status" value="1"/>
</dbReference>